<dbReference type="Pfam" id="PF15819">
    <property type="entry name" value="Fibin"/>
    <property type="match status" value="1"/>
</dbReference>
<comment type="caution">
    <text evidence="14">The sequence shown here is derived from an EMBL/GenBank/DDBJ whole genome shotgun (WGS) entry which is preliminary data.</text>
</comment>
<evidence type="ECO:0000256" key="4">
    <source>
        <dbReference type="ARBA" id="ARBA00007437"/>
    </source>
</evidence>
<keyword evidence="15" id="KW-1185">Reference proteome</keyword>
<evidence type="ECO:0000256" key="11">
    <source>
        <dbReference type="ARBA" id="ARBA00025913"/>
    </source>
</evidence>
<dbReference type="PANTHER" id="PTHR31185">
    <property type="entry name" value="FIN BUD INITIATION FACTOR FIBIN"/>
    <property type="match status" value="1"/>
</dbReference>
<keyword evidence="5" id="KW-0964">Secreted</keyword>
<feature type="compositionally biased region" description="Basic and acidic residues" evidence="12">
    <location>
        <begin position="183"/>
        <end position="204"/>
    </location>
</feature>
<dbReference type="GO" id="GO:0005783">
    <property type="term" value="C:endoplasmic reticulum"/>
    <property type="evidence" value="ECO:0007669"/>
    <property type="project" value="UniProtKB-SubCell"/>
</dbReference>
<comment type="subcellular location">
    <subcellularLocation>
        <location evidence="1">Endoplasmic reticulum</location>
    </subcellularLocation>
    <subcellularLocation>
        <location evidence="2">Golgi apparatus</location>
    </subcellularLocation>
    <subcellularLocation>
        <location evidence="3">Secreted</location>
    </subcellularLocation>
</comment>
<proteinExistence type="inferred from homology"/>
<feature type="compositionally biased region" description="Basic and acidic residues" evidence="12">
    <location>
        <begin position="137"/>
        <end position="167"/>
    </location>
</feature>
<feature type="signal peptide" evidence="13">
    <location>
        <begin position="1"/>
        <end position="19"/>
    </location>
</feature>
<keyword evidence="7" id="KW-0256">Endoplasmic reticulum</keyword>
<protein>
    <submittedName>
        <fullName evidence="14">Fin bud initiation factor</fullName>
    </submittedName>
</protein>
<evidence type="ECO:0000256" key="3">
    <source>
        <dbReference type="ARBA" id="ARBA00004613"/>
    </source>
</evidence>
<dbReference type="GO" id="GO:0003743">
    <property type="term" value="F:translation initiation factor activity"/>
    <property type="evidence" value="ECO:0007669"/>
    <property type="project" value="UniProtKB-KW"/>
</dbReference>
<dbReference type="AlphaFoldDB" id="A0A5A9PRH8"/>
<evidence type="ECO:0000256" key="10">
    <source>
        <dbReference type="ARBA" id="ARBA00023180"/>
    </source>
</evidence>
<evidence type="ECO:0000313" key="14">
    <source>
        <dbReference type="EMBL" id="KAA0723377.1"/>
    </source>
</evidence>
<dbReference type="InterPro" id="IPR026772">
    <property type="entry name" value="Fibin"/>
</dbReference>
<evidence type="ECO:0000256" key="6">
    <source>
        <dbReference type="ARBA" id="ARBA00022729"/>
    </source>
</evidence>
<evidence type="ECO:0000313" key="15">
    <source>
        <dbReference type="Proteomes" id="UP000324632"/>
    </source>
</evidence>
<evidence type="ECO:0000256" key="5">
    <source>
        <dbReference type="ARBA" id="ARBA00022525"/>
    </source>
</evidence>
<dbReference type="GO" id="GO:0005576">
    <property type="term" value="C:extracellular region"/>
    <property type="evidence" value="ECO:0007669"/>
    <property type="project" value="UniProtKB-SubCell"/>
</dbReference>
<feature type="chain" id="PRO_5022697446" evidence="13">
    <location>
        <begin position="20"/>
        <end position="204"/>
    </location>
</feature>
<evidence type="ECO:0000256" key="2">
    <source>
        <dbReference type="ARBA" id="ARBA00004555"/>
    </source>
</evidence>
<organism evidence="14 15">
    <name type="scientific">Triplophysa tibetana</name>
    <dbReference type="NCBI Taxonomy" id="1572043"/>
    <lineage>
        <taxon>Eukaryota</taxon>
        <taxon>Metazoa</taxon>
        <taxon>Chordata</taxon>
        <taxon>Craniata</taxon>
        <taxon>Vertebrata</taxon>
        <taxon>Euteleostomi</taxon>
        <taxon>Actinopterygii</taxon>
        <taxon>Neopterygii</taxon>
        <taxon>Teleostei</taxon>
        <taxon>Ostariophysi</taxon>
        <taxon>Cypriniformes</taxon>
        <taxon>Nemacheilidae</taxon>
        <taxon>Triplophysa</taxon>
    </lineage>
</organism>
<comment type="subunit">
    <text evidence="11">Homodimer; disulfide-linked. Seems to also exist as monomers.</text>
</comment>
<evidence type="ECO:0000256" key="9">
    <source>
        <dbReference type="ARBA" id="ARBA00023157"/>
    </source>
</evidence>
<accession>A0A5A9PRH8</accession>
<evidence type="ECO:0000256" key="7">
    <source>
        <dbReference type="ARBA" id="ARBA00022824"/>
    </source>
</evidence>
<gene>
    <name evidence="14" type="ORF">E1301_Tti012688</name>
</gene>
<evidence type="ECO:0000256" key="12">
    <source>
        <dbReference type="SAM" id="MobiDB-lite"/>
    </source>
</evidence>
<dbReference type="Proteomes" id="UP000324632">
    <property type="component" value="Chromosome 3"/>
</dbReference>
<dbReference type="EMBL" id="SOYY01000003">
    <property type="protein sequence ID" value="KAA0723377.1"/>
    <property type="molecule type" value="Genomic_DNA"/>
</dbReference>
<reference evidence="14 15" key="1">
    <citation type="journal article" date="2019" name="Mol. Ecol. Resour.">
        <title>Chromosome-level genome assembly of Triplophysa tibetana, a fish adapted to the harsh high-altitude environment of the Tibetan Plateau.</title>
        <authorList>
            <person name="Yang X."/>
            <person name="Liu H."/>
            <person name="Ma Z."/>
            <person name="Zou Y."/>
            <person name="Zou M."/>
            <person name="Mao Y."/>
            <person name="Li X."/>
            <person name="Wang H."/>
            <person name="Chen T."/>
            <person name="Wang W."/>
            <person name="Yang R."/>
        </authorList>
    </citation>
    <scope>NUCLEOTIDE SEQUENCE [LARGE SCALE GENOMIC DNA]</scope>
    <source>
        <strain evidence="14">TTIB1903HZAU</strain>
        <tissue evidence="14">Muscle</tissue>
    </source>
</reference>
<feature type="region of interest" description="Disordered" evidence="12">
    <location>
        <begin position="129"/>
        <end position="204"/>
    </location>
</feature>
<keyword evidence="9" id="KW-1015">Disulfide bond</keyword>
<comment type="similarity">
    <text evidence="4">Belongs to the FIBIN family.</text>
</comment>
<keyword evidence="8" id="KW-0333">Golgi apparatus</keyword>
<dbReference type="PANTHER" id="PTHR31185:SF0">
    <property type="entry name" value="FIN BUD INITIATION FACTOR HOMOLOG"/>
    <property type="match status" value="1"/>
</dbReference>
<evidence type="ECO:0000256" key="13">
    <source>
        <dbReference type="SAM" id="SignalP"/>
    </source>
</evidence>
<name>A0A5A9PRH8_9TELE</name>
<sequence length="204" mass="23120">MGSMFILTAFLVLLRLGGAFFTGPLQPEMSNGTFHHYFVPDGYYEENDDPEKCQMLFKMTDERKCTLDEDQDSVIRDDFTIIKRHIEDAARVLEGIGKSISFDLDGEDSYWEIPTARDDSDRRGVFQLREISPGAGESRKRAERGAQDQRRLPQHDRAHAGRAEGDAGHLTGTQRQARATVTHHPESRDPVKPSEKRISEGVEE</sequence>
<keyword evidence="14" id="KW-0396">Initiation factor</keyword>
<keyword evidence="6 13" id="KW-0732">Signal</keyword>
<evidence type="ECO:0000256" key="8">
    <source>
        <dbReference type="ARBA" id="ARBA00023034"/>
    </source>
</evidence>
<dbReference type="GO" id="GO:0005794">
    <property type="term" value="C:Golgi apparatus"/>
    <property type="evidence" value="ECO:0007669"/>
    <property type="project" value="UniProtKB-SubCell"/>
</dbReference>
<keyword evidence="14" id="KW-0648">Protein biosynthesis</keyword>
<keyword evidence="10" id="KW-0325">Glycoprotein</keyword>
<evidence type="ECO:0000256" key="1">
    <source>
        <dbReference type="ARBA" id="ARBA00004240"/>
    </source>
</evidence>